<dbReference type="Proteomes" id="UP001500689">
    <property type="component" value="Unassembled WGS sequence"/>
</dbReference>
<comment type="caution">
    <text evidence="2">The sequence shown here is derived from an EMBL/GenBank/DDBJ whole genome shotgun (WGS) entry which is preliminary data.</text>
</comment>
<organism evidence="2 3">
    <name type="scientific">Amycolatopsis ultiminotia</name>
    <dbReference type="NCBI Taxonomy" id="543629"/>
    <lineage>
        <taxon>Bacteria</taxon>
        <taxon>Bacillati</taxon>
        <taxon>Actinomycetota</taxon>
        <taxon>Actinomycetes</taxon>
        <taxon>Pseudonocardiales</taxon>
        <taxon>Pseudonocardiaceae</taxon>
        <taxon>Amycolatopsis</taxon>
    </lineage>
</organism>
<keyword evidence="3" id="KW-1185">Reference proteome</keyword>
<dbReference type="PIRSF" id="PIRSF018072">
    <property type="entry name" value="UCP018072"/>
    <property type="match status" value="1"/>
</dbReference>
<dbReference type="SUPFAM" id="SSF54637">
    <property type="entry name" value="Thioesterase/thiol ester dehydrase-isomerase"/>
    <property type="match status" value="1"/>
</dbReference>
<dbReference type="InterPro" id="IPR039569">
    <property type="entry name" value="FAS1-like_DH_region"/>
</dbReference>
<evidence type="ECO:0000313" key="3">
    <source>
        <dbReference type="Proteomes" id="UP001500689"/>
    </source>
</evidence>
<evidence type="ECO:0000313" key="2">
    <source>
        <dbReference type="EMBL" id="GAA3566781.1"/>
    </source>
</evidence>
<name>A0ABP6XGR4_9PSEU</name>
<reference evidence="3" key="1">
    <citation type="journal article" date="2019" name="Int. J. Syst. Evol. Microbiol.">
        <title>The Global Catalogue of Microorganisms (GCM) 10K type strain sequencing project: providing services to taxonomists for standard genome sequencing and annotation.</title>
        <authorList>
            <consortium name="The Broad Institute Genomics Platform"/>
            <consortium name="The Broad Institute Genome Sequencing Center for Infectious Disease"/>
            <person name="Wu L."/>
            <person name="Ma J."/>
        </authorList>
    </citation>
    <scope>NUCLEOTIDE SEQUENCE [LARGE SCALE GENOMIC DNA]</scope>
    <source>
        <strain evidence="3">JCM 16898</strain>
    </source>
</reference>
<dbReference type="RefSeq" id="WP_344865513.1">
    <property type="nucleotide sequence ID" value="NZ_BAAAZN010000014.1"/>
</dbReference>
<feature type="domain" description="FAS1-like dehydratase" evidence="1">
    <location>
        <begin position="10"/>
        <end position="138"/>
    </location>
</feature>
<dbReference type="CDD" id="cd03441">
    <property type="entry name" value="R_hydratase_like"/>
    <property type="match status" value="1"/>
</dbReference>
<dbReference type="InterPro" id="IPR016709">
    <property type="entry name" value="HadA-like"/>
</dbReference>
<evidence type="ECO:0000259" key="1">
    <source>
        <dbReference type="Pfam" id="PF13452"/>
    </source>
</evidence>
<sequence>MAVDADAALAREFPPLVVPVERGRLAFFARATGQTDPDYFDVDSAVAAGHPDLPVPPSFYFSLELERPDPFGWLTGLGVDLRRVLHGEQSFTYHALAYAGDTLTLTTRISDVTVKKGGALELLTKLTEITRDGTPIADATSVIVVRNPEVRT</sequence>
<dbReference type="Gene3D" id="3.10.129.10">
    <property type="entry name" value="Hotdog Thioesterase"/>
    <property type="match status" value="1"/>
</dbReference>
<accession>A0ABP6XGR4</accession>
<proteinExistence type="predicted"/>
<protein>
    <submittedName>
        <fullName evidence="2">MaoC family dehydratase N-terminal domain-containing protein</fullName>
    </submittedName>
</protein>
<dbReference type="InterPro" id="IPR029069">
    <property type="entry name" value="HotDog_dom_sf"/>
</dbReference>
<gene>
    <name evidence="2" type="ORF">GCM10022222_58340</name>
</gene>
<dbReference type="Pfam" id="PF13452">
    <property type="entry name" value="FAS1_DH_region"/>
    <property type="match status" value="1"/>
</dbReference>
<dbReference type="EMBL" id="BAAAZN010000014">
    <property type="protein sequence ID" value="GAA3566781.1"/>
    <property type="molecule type" value="Genomic_DNA"/>
</dbReference>